<proteinExistence type="predicted"/>
<accession>A0A1Y1QP38</accession>
<dbReference type="EMBL" id="MTEJ01000111">
    <property type="protein sequence ID" value="OQX10476.1"/>
    <property type="molecule type" value="Genomic_DNA"/>
</dbReference>
<gene>
    <name evidence="1" type="ORF">BWK73_20015</name>
</gene>
<evidence type="ECO:0000313" key="2">
    <source>
        <dbReference type="Proteomes" id="UP000192491"/>
    </source>
</evidence>
<name>A0A1Y1QP38_9GAMM</name>
<dbReference type="Proteomes" id="UP000192491">
    <property type="component" value="Unassembled WGS sequence"/>
</dbReference>
<reference evidence="1 2" key="1">
    <citation type="submission" date="2017-01" db="EMBL/GenBank/DDBJ databases">
        <title>Novel large sulfur bacteria in the metagenomes of groundwater-fed chemosynthetic microbial mats in the Lake Huron basin.</title>
        <authorList>
            <person name="Sharrar A.M."/>
            <person name="Flood B.E."/>
            <person name="Bailey J.V."/>
            <person name="Jones D.S."/>
            <person name="Biddanda B."/>
            <person name="Ruberg S.A."/>
            <person name="Marcus D.N."/>
            <person name="Dick G.J."/>
        </authorList>
    </citation>
    <scope>NUCLEOTIDE SEQUENCE [LARGE SCALE GENOMIC DNA]</scope>
    <source>
        <strain evidence="1">A8</strain>
    </source>
</reference>
<evidence type="ECO:0000313" key="1">
    <source>
        <dbReference type="EMBL" id="OQX10476.1"/>
    </source>
</evidence>
<organism evidence="1 2">
    <name type="scientific">Thiothrix lacustris</name>
    <dbReference type="NCBI Taxonomy" id="525917"/>
    <lineage>
        <taxon>Bacteria</taxon>
        <taxon>Pseudomonadati</taxon>
        <taxon>Pseudomonadota</taxon>
        <taxon>Gammaproteobacteria</taxon>
        <taxon>Thiotrichales</taxon>
        <taxon>Thiotrichaceae</taxon>
        <taxon>Thiothrix</taxon>
    </lineage>
</organism>
<comment type="caution">
    <text evidence="1">The sequence shown here is derived from an EMBL/GenBank/DDBJ whole genome shotgun (WGS) entry which is preliminary data.</text>
</comment>
<protein>
    <submittedName>
        <fullName evidence="1">Uncharacterized protein</fullName>
    </submittedName>
</protein>
<sequence length="66" mass="7736">MPSYRIANRTKDGTFYLNHAYLSSLSFGAEDMAWSTESYREAVDMLKRVKVAKRGERRVFKIEELD</sequence>
<dbReference type="AlphaFoldDB" id="A0A1Y1QP38"/>